<reference evidence="10 11" key="1">
    <citation type="submission" date="2015-09" db="EMBL/GenBank/DDBJ databases">
        <title>Genome announcement of multiple Pseudomonas syringae strains.</title>
        <authorList>
            <person name="Thakur S."/>
            <person name="Wang P.W."/>
            <person name="Gong Y."/>
            <person name="Weir B.S."/>
            <person name="Guttman D.S."/>
        </authorList>
    </citation>
    <scope>NUCLEOTIDE SEQUENCE [LARGE SCALE GENOMIC DNA]</scope>
    <source>
        <strain evidence="10 11">ICMP3882</strain>
    </source>
</reference>
<dbReference type="Proteomes" id="UP000050554">
    <property type="component" value="Unassembled WGS sequence"/>
</dbReference>
<accession>A0A0P9YSC6</accession>
<organism evidence="10 11">
    <name type="scientific">Pseudomonas syringae pv. ribicola</name>
    <dbReference type="NCBI Taxonomy" id="55398"/>
    <lineage>
        <taxon>Bacteria</taxon>
        <taxon>Pseudomonadati</taxon>
        <taxon>Pseudomonadota</taxon>
        <taxon>Gammaproteobacteria</taxon>
        <taxon>Pseudomonadales</taxon>
        <taxon>Pseudomonadaceae</taxon>
        <taxon>Pseudomonas</taxon>
    </lineage>
</organism>
<dbReference type="InterPro" id="IPR058625">
    <property type="entry name" value="MdtA-like_BSH"/>
</dbReference>
<evidence type="ECO:0000256" key="4">
    <source>
        <dbReference type="ARBA" id="ARBA00023054"/>
    </source>
</evidence>
<feature type="coiled-coil region" evidence="5">
    <location>
        <begin position="139"/>
        <end position="166"/>
    </location>
</feature>
<dbReference type="InterPro" id="IPR006143">
    <property type="entry name" value="RND_pump_MFP"/>
</dbReference>
<feature type="domain" description="Multidrug resistance protein MdtA-like alpha-helical hairpin" evidence="7">
    <location>
        <begin position="101"/>
        <end position="170"/>
    </location>
</feature>
<dbReference type="Pfam" id="PF25967">
    <property type="entry name" value="RND-MFP_C"/>
    <property type="match status" value="1"/>
</dbReference>
<comment type="similarity">
    <text evidence="2">Belongs to the membrane fusion protein (MFP) (TC 8.A.1) family.</text>
</comment>
<evidence type="ECO:0000259" key="8">
    <source>
        <dbReference type="Pfam" id="PF25917"/>
    </source>
</evidence>
<dbReference type="Pfam" id="PF25917">
    <property type="entry name" value="BSH_RND"/>
    <property type="match status" value="1"/>
</dbReference>
<feature type="chain" id="PRO_5006172668" evidence="6">
    <location>
        <begin position="22"/>
        <end position="372"/>
    </location>
</feature>
<name>A0A0P9YSC6_PSESI</name>
<feature type="domain" description="Multidrug resistance protein MdtA-like C-terminal permuted SH3" evidence="9">
    <location>
        <begin position="290"/>
        <end position="349"/>
    </location>
</feature>
<dbReference type="PROSITE" id="PS51257">
    <property type="entry name" value="PROKAR_LIPOPROTEIN"/>
    <property type="match status" value="1"/>
</dbReference>
<dbReference type="Pfam" id="PF25876">
    <property type="entry name" value="HH_MFP_RND"/>
    <property type="match status" value="1"/>
</dbReference>
<dbReference type="PANTHER" id="PTHR30469">
    <property type="entry name" value="MULTIDRUG RESISTANCE PROTEIN MDTA"/>
    <property type="match status" value="1"/>
</dbReference>
<dbReference type="Gene3D" id="2.40.30.170">
    <property type="match status" value="1"/>
</dbReference>
<dbReference type="RefSeq" id="WP_004882765.1">
    <property type="nucleotide sequence ID" value="NZ_LJRF01000059.1"/>
</dbReference>
<evidence type="ECO:0000256" key="3">
    <source>
        <dbReference type="ARBA" id="ARBA00022448"/>
    </source>
</evidence>
<evidence type="ECO:0000313" key="10">
    <source>
        <dbReference type="EMBL" id="KPY49386.1"/>
    </source>
</evidence>
<evidence type="ECO:0000256" key="1">
    <source>
        <dbReference type="ARBA" id="ARBA00004196"/>
    </source>
</evidence>
<feature type="domain" description="Multidrug resistance protein MdtA-like barrel-sandwich hybrid" evidence="8">
    <location>
        <begin position="65"/>
        <end position="194"/>
    </location>
</feature>
<evidence type="ECO:0000259" key="7">
    <source>
        <dbReference type="Pfam" id="PF25876"/>
    </source>
</evidence>
<gene>
    <name evidence="10" type="ORF">ALO47_01358</name>
</gene>
<comment type="caution">
    <text evidence="10">The sequence shown here is derived from an EMBL/GenBank/DDBJ whole genome shotgun (WGS) entry which is preliminary data.</text>
</comment>
<dbReference type="AlphaFoldDB" id="A0A0P9YSC6"/>
<dbReference type="Gene3D" id="1.10.287.470">
    <property type="entry name" value="Helix hairpin bin"/>
    <property type="match status" value="1"/>
</dbReference>
<evidence type="ECO:0000259" key="9">
    <source>
        <dbReference type="Pfam" id="PF25967"/>
    </source>
</evidence>
<evidence type="ECO:0000256" key="2">
    <source>
        <dbReference type="ARBA" id="ARBA00009477"/>
    </source>
</evidence>
<dbReference type="PATRIC" id="fig|55398.3.peg.1708"/>
<keyword evidence="6" id="KW-0732">Signal</keyword>
<dbReference type="GO" id="GO:1990281">
    <property type="term" value="C:efflux pump complex"/>
    <property type="evidence" value="ECO:0007669"/>
    <property type="project" value="TreeGrafter"/>
</dbReference>
<evidence type="ECO:0000256" key="5">
    <source>
        <dbReference type="SAM" id="Coils"/>
    </source>
</evidence>
<evidence type="ECO:0000313" key="11">
    <source>
        <dbReference type="Proteomes" id="UP000050554"/>
    </source>
</evidence>
<dbReference type="Gene3D" id="2.40.50.100">
    <property type="match status" value="1"/>
</dbReference>
<protein>
    <submittedName>
        <fullName evidence="10">RND family efflux transporter MFP subunit</fullName>
    </submittedName>
</protein>
<dbReference type="SUPFAM" id="SSF111369">
    <property type="entry name" value="HlyD-like secretion proteins"/>
    <property type="match status" value="1"/>
</dbReference>
<feature type="signal peptide" evidence="6">
    <location>
        <begin position="1"/>
        <end position="21"/>
    </location>
</feature>
<dbReference type="InterPro" id="IPR058624">
    <property type="entry name" value="MdtA-like_HH"/>
</dbReference>
<keyword evidence="4 5" id="KW-0175">Coiled coil</keyword>
<proteinExistence type="inferred from homology"/>
<comment type="subcellular location">
    <subcellularLocation>
        <location evidence="1">Cell envelope</location>
    </subcellularLocation>
</comment>
<dbReference type="EMBL" id="LJRF01000059">
    <property type="protein sequence ID" value="KPY49386.1"/>
    <property type="molecule type" value="Genomic_DNA"/>
</dbReference>
<keyword evidence="3" id="KW-0813">Transport</keyword>
<dbReference type="PANTHER" id="PTHR30469:SF18">
    <property type="entry name" value="RESISTANCE-NODULATION-CELL DIVISION (RND) EFFLUX MEMBRANE FUSION PROTEIN-RELATED"/>
    <property type="match status" value="1"/>
</dbReference>
<evidence type="ECO:0000256" key="6">
    <source>
        <dbReference type="SAM" id="SignalP"/>
    </source>
</evidence>
<dbReference type="NCBIfam" id="TIGR01730">
    <property type="entry name" value="RND_mfp"/>
    <property type="match status" value="1"/>
</dbReference>
<sequence>MPARPSNVFTLGLVAAMAVLAGCGEEKPAAPELPRVYVQPVKTAEFAASVALTGDIQARVQTQLSFRVNGKIIQRNVDVGDRVKANQVLARLDPKDLQINVDSAQASVAAEQARVSQTRAAFVRQQKLLPKGYTSQSEYDSAQAALRGSESSLKAAQAQLANAREQLSYTALVAEAPGVITARQAEVGQVVQATVPIFDLARDGERDAVFNVYESLFVQPPGDEPVQVTLLDNPTIKVSGKVREVTPAVSAQTGTLQVKIALDPLPEGMDLGSVVSVALSKPASASVELPWSALTKDLGEHLGKPAVWVVDEQGKANLRRVTVARYLTSHVIISDGLKGGENVVIAGGQLLHPDMQVEIADQPQPQTAKVQP</sequence>
<dbReference type="Gene3D" id="2.40.420.20">
    <property type="match status" value="1"/>
</dbReference>
<dbReference type="GO" id="GO:0015562">
    <property type="term" value="F:efflux transmembrane transporter activity"/>
    <property type="evidence" value="ECO:0007669"/>
    <property type="project" value="TreeGrafter"/>
</dbReference>
<dbReference type="InterPro" id="IPR058627">
    <property type="entry name" value="MdtA-like_C"/>
</dbReference>